<dbReference type="EMBL" id="JBHLUH010000061">
    <property type="protein sequence ID" value="MFC0531680.1"/>
    <property type="molecule type" value="Genomic_DNA"/>
</dbReference>
<dbReference type="Pfam" id="PF17932">
    <property type="entry name" value="TetR_C_24"/>
    <property type="match status" value="1"/>
</dbReference>
<evidence type="ECO:0000313" key="2">
    <source>
        <dbReference type="EMBL" id="MFC0531680.1"/>
    </source>
</evidence>
<protein>
    <recommendedName>
        <fullName evidence="1">HTH-type transcriptional repressor KstR2 C-terminal domain-containing protein</fullName>
    </recommendedName>
</protein>
<accession>A0ABV6MAE2</accession>
<proteinExistence type="predicted"/>
<comment type="caution">
    <text evidence="2">The sequence shown here is derived from an EMBL/GenBank/DDBJ whole genome shotgun (WGS) entry which is preliminary data.</text>
</comment>
<evidence type="ECO:0000259" key="1">
    <source>
        <dbReference type="Pfam" id="PF17932"/>
    </source>
</evidence>
<organism evidence="2 3">
    <name type="scientific">Phytohabitans kaempferiae</name>
    <dbReference type="NCBI Taxonomy" id="1620943"/>
    <lineage>
        <taxon>Bacteria</taxon>
        <taxon>Bacillati</taxon>
        <taxon>Actinomycetota</taxon>
        <taxon>Actinomycetes</taxon>
        <taxon>Micromonosporales</taxon>
        <taxon>Micromonosporaceae</taxon>
    </lineage>
</organism>
<evidence type="ECO:0000313" key="3">
    <source>
        <dbReference type="Proteomes" id="UP001589867"/>
    </source>
</evidence>
<gene>
    <name evidence="2" type="ORF">ACFFIA_28940</name>
</gene>
<dbReference type="Proteomes" id="UP001589867">
    <property type="component" value="Unassembled WGS sequence"/>
</dbReference>
<reference evidence="2 3" key="1">
    <citation type="submission" date="2024-09" db="EMBL/GenBank/DDBJ databases">
        <authorList>
            <person name="Sun Q."/>
            <person name="Mori K."/>
        </authorList>
    </citation>
    <scope>NUCLEOTIDE SEQUENCE [LARGE SCALE GENOMIC DNA]</scope>
    <source>
        <strain evidence="2 3">TBRC 3947</strain>
    </source>
</reference>
<sequence>MAASGRRSACGPPRARWYRDGGDWTAHDIAEEYGELALRMLTSKHRSAR</sequence>
<name>A0ABV6MAE2_9ACTN</name>
<feature type="domain" description="HTH-type transcriptional repressor KstR2 C-terminal" evidence="1">
    <location>
        <begin position="15"/>
        <end position="41"/>
    </location>
</feature>
<dbReference type="RefSeq" id="WP_377257264.1">
    <property type="nucleotide sequence ID" value="NZ_JBHLUH010000061.1"/>
</dbReference>
<keyword evidence="3" id="KW-1185">Reference proteome</keyword>
<dbReference type="InterPro" id="IPR041490">
    <property type="entry name" value="KstR2_TetR_C"/>
</dbReference>